<evidence type="ECO:0000256" key="1">
    <source>
        <dbReference type="SAM" id="MobiDB-lite"/>
    </source>
</evidence>
<evidence type="ECO:0000313" key="3">
    <source>
        <dbReference type="Proteomes" id="UP000652219"/>
    </source>
</evidence>
<dbReference type="Proteomes" id="UP000652219">
    <property type="component" value="Unassembled WGS sequence"/>
</dbReference>
<sequence length="96" mass="10584">MAQGDQDFSHLFSSLYSIDVQSSTTVRDPPVPNGPLNALIVPLLIRAWLRDTPSIPDDRQQEMDLGQDLVERPSGPCHVSLSTLPAGLNRPRRHAT</sequence>
<reference evidence="2 3" key="1">
    <citation type="journal article" date="2020" name="Phytopathology">
        <title>Genome Sequence Resources of Colletotrichum truncatum, C. plurivorum, C. musicola, and C. sojae: Four Species Pathogenic to Soybean (Glycine max).</title>
        <authorList>
            <person name="Rogerio F."/>
            <person name="Boufleur T.R."/>
            <person name="Ciampi-Guillardi M."/>
            <person name="Sukno S.A."/>
            <person name="Thon M.R."/>
            <person name="Massola Junior N.S."/>
            <person name="Baroncelli R."/>
        </authorList>
    </citation>
    <scope>NUCLEOTIDE SEQUENCE [LARGE SCALE GENOMIC DNA]</scope>
    <source>
        <strain evidence="2 3">LFN0009</strain>
    </source>
</reference>
<dbReference type="AlphaFoldDB" id="A0A8H6JVL2"/>
<keyword evidence="3" id="KW-1185">Reference proteome</keyword>
<gene>
    <name evidence="2" type="ORF">CSOJ01_00870</name>
</gene>
<accession>A0A8H6JVL2</accession>
<proteinExistence type="predicted"/>
<comment type="caution">
    <text evidence="2">The sequence shown here is derived from an EMBL/GenBank/DDBJ whole genome shotgun (WGS) entry which is preliminary data.</text>
</comment>
<evidence type="ECO:0000313" key="2">
    <source>
        <dbReference type="EMBL" id="KAF6820167.1"/>
    </source>
</evidence>
<protein>
    <submittedName>
        <fullName evidence="2">Uncharacterized protein</fullName>
    </submittedName>
</protein>
<name>A0A8H6JVL2_9PEZI</name>
<dbReference type="EMBL" id="WIGN01000006">
    <property type="protein sequence ID" value="KAF6820167.1"/>
    <property type="molecule type" value="Genomic_DNA"/>
</dbReference>
<organism evidence="2 3">
    <name type="scientific">Colletotrichum sojae</name>
    <dbReference type="NCBI Taxonomy" id="2175907"/>
    <lineage>
        <taxon>Eukaryota</taxon>
        <taxon>Fungi</taxon>
        <taxon>Dikarya</taxon>
        <taxon>Ascomycota</taxon>
        <taxon>Pezizomycotina</taxon>
        <taxon>Sordariomycetes</taxon>
        <taxon>Hypocreomycetidae</taxon>
        <taxon>Glomerellales</taxon>
        <taxon>Glomerellaceae</taxon>
        <taxon>Colletotrichum</taxon>
        <taxon>Colletotrichum orchidearum species complex</taxon>
    </lineage>
</organism>
<feature type="region of interest" description="Disordered" evidence="1">
    <location>
        <begin position="69"/>
        <end position="96"/>
    </location>
</feature>